<proteinExistence type="predicted"/>
<evidence type="ECO:0000313" key="1">
    <source>
        <dbReference type="EMBL" id="KAI4343794.1"/>
    </source>
</evidence>
<organism evidence="1 2">
    <name type="scientific">Bauhinia variegata</name>
    <name type="common">Purple orchid tree</name>
    <name type="synonym">Phanera variegata</name>
    <dbReference type="NCBI Taxonomy" id="167791"/>
    <lineage>
        <taxon>Eukaryota</taxon>
        <taxon>Viridiplantae</taxon>
        <taxon>Streptophyta</taxon>
        <taxon>Embryophyta</taxon>
        <taxon>Tracheophyta</taxon>
        <taxon>Spermatophyta</taxon>
        <taxon>Magnoliopsida</taxon>
        <taxon>eudicotyledons</taxon>
        <taxon>Gunneridae</taxon>
        <taxon>Pentapetalae</taxon>
        <taxon>rosids</taxon>
        <taxon>fabids</taxon>
        <taxon>Fabales</taxon>
        <taxon>Fabaceae</taxon>
        <taxon>Cercidoideae</taxon>
        <taxon>Cercideae</taxon>
        <taxon>Bauhiniinae</taxon>
        <taxon>Bauhinia</taxon>
    </lineage>
</organism>
<sequence length="600" mass="68869">MAGGGLRKGIGIGEDEIKNLATAAWKAHESAEKHYLVEKNSQQVIISFPGVGVIKEWFSGTRKPFGETEIDLKLFPSLKSVGNNKTALVNEAFLKRFQDILSKSKLRTEVEKAMKKKKQIFFTGHSSGAAVAILATLWTLETSPIDHKPPLCVTFGSPLVGNHIFSHAIRRENWSSYFIHFVKRYDIVPRILLAPPSSFEHSFEKIYQFLNPKSKPFLVESIDSEIASDFYFAVMPNVAAVSSYAACKLMGNKNVSLETLENFTTLSPYRPFGTYVFCNRNKNFIITRNPDAALQILLFSAQLSTEADTAAIAYKSLEDHLIHDFLKNIQVQNLVCLDKLEEIPLAADTASNGDIATVNMTLNDLGLCTRARLCLLAARESEKRKLRNQEKINQSKAKIEEKLKEVEDYRAMCEMGGEGYYESFKLQMKDEDFEANVNRLDLEALWNEITDMLYLYELPDEFESSRDWIKLGTQFRCLLEPLDIANYYRHPRPGTYMKEGRPRRYKYAQQWLEHSLRKKKSPQVTRIESSCYWAMVEELIRDKDKSVEEKILQVDTWIDNEDLPKEKDVFLKKSTFVKWWETLPQQHRESSSVQTLINKG</sequence>
<reference evidence="1 2" key="1">
    <citation type="journal article" date="2022" name="DNA Res.">
        <title>Chromosomal-level genome assembly of the orchid tree Bauhinia variegata (Leguminosae; Cercidoideae) supports the allotetraploid origin hypothesis of Bauhinia.</title>
        <authorList>
            <person name="Zhong Y."/>
            <person name="Chen Y."/>
            <person name="Zheng D."/>
            <person name="Pang J."/>
            <person name="Liu Y."/>
            <person name="Luo S."/>
            <person name="Meng S."/>
            <person name="Qian L."/>
            <person name="Wei D."/>
            <person name="Dai S."/>
            <person name="Zhou R."/>
        </authorList>
    </citation>
    <scope>NUCLEOTIDE SEQUENCE [LARGE SCALE GENOMIC DNA]</scope>
    <source>
        <strain evidence="1">BV-YZ2020</strain>
    </source>
</reference>
<dbReference type="Proteomes" id="UP000828941">
    <property type="component" value="Chromosome 5"/>
</dbReference>
<keyword evidence="2" id="KW-1185">Reference proteome</keyword>
<protein>
    <submittedName>
        <fullName evidence="1">Uncharacterized protein</fullName>
    </submittedName>
</protein>
<comment type="caution">
    <text evidence="1">The sequence shown here is derived from an EMBL/GenBank/DDBJ whole genome shotgun (WGS) entry which is preliminary data.</text>
</comment>
<name>A0ACB9P7F2_BAUVA</name>
<accession>A0ACB9P7F2</accession>
<evidence type="ECO:0000313" key="2">
    <source>
        <dbReference type="Proteomes" id="UP000828941"/>
    </source>
</evidence>
<gene>
    <name evidence="1" type="ORF">L6164_011103</name>
</gene>
<dbReference type="EMBL" id="CM039430">
    <property type="protein sequence ID" value="KAI4343794.1"/>
    <property type="molecule type" value="Genomic_DNA"/>
</dbReference>